<organism evidence="11">
    <name type="scientific">viral metagenome</name>
    <dbReference type="NCBI Taxonomy" id="1070528"/>
    <lineage>
        <taxon>unclassified sequences</taxon>
        <taxon>metagenomes</taxon>
        <taxon>organismal metagenomes</taxon>
    </lineage>
</organism>
<evidence type="ECO:0000256" key="8">
    <source>
        <dbReference type="ARBA" id="ARBA00023014"/>
    </source>
</evidence>
<dbReference type="GO" id="GO:0051537">
    <property type="term" value="F:2 iron, 2 sulfur cluster binding"/>
    <property type="evidence" value="ECO:0007669"/>
    <property type="project" value="UniProtKB-KW"/>
</dbReference>
<keyword evidence="3" id="KW-0001">2Fe-2S</keyword>
<dbReference type="PANTHER" id="PTHR21266">
    <property type="entry name" value="IRON-SULFUR DOMAIN CONTAINING PROTEIN"/>
    <property type="match status" value="1"/>
</dbReference>
<dbReference type="Gene3D" id="2.102.10.10">
    <property type="entry name" value="Rieske [2Fe-2S] iron-sulphur domain"/>
    <property type="match status" value="1"/>
</dbReference>
<keyword evidence="7" id="KW-0408">Iron</keyword>
<dbReference type="SUPFAM" id="SSF55961">
    <property type="entry name" value="Bet v1-like"/>
    <property type="match status" value="1"/>
</dbReference>
<evidence type="ECO:0000256" key="5">
    <source>
        <dbReference type="ARBA" id="ARBA00022989"/>
    </source>
</evidence>
<dbReference type="Gene3D" id="3.90.380.10">
    <property type="entry name" value="Naphthalene 1,2-dioxygenase Alpha Subunit, Chain A, domain 1"/>
    <property type="match status" value="1"/>
</dbReference>
<feature type="domain" description="Rieske" evidence="10">
    <location>
        <begin position="20"/>
        <end position="119"/>
    </location>
</feature>
<evidence type="ECO:0000256" key="2">
    <source>
        <dbReference type="ARBA" id="ARBA00022692"/>
    </source>
</evidence>
<dbReference type="PROSITE" id="PS51296">
    <property type="entry name" value="RIESKE"/>
    <property type="match status" value="1"/>
</dbReference>
<dbReference type="AlphaFoldDB" id="A0A6C0F7Z8"/>
<dbReference type="EMBL" id="MN738822">
    <property type="protein sequence ID" value="QHT37956.1"/>
    <property type="molecule type" value="Genomic_DNA"/>
</dbReference>
<evidence type="ECO:0000256" key="3">
    <source>
        <dbReference type="ARBA" id="ARBA00022714"/>
    </source>
</evidence>
<dbReference type="InterPro" id="IPR017941">
    <property type="entry name" value="Rieske_2Fe-2S"/>
</dbReference>
<sequence>MCIKLFFVVFLFLEFTNALRIPISNSYSKKKPLKVKVFDKDLVVWWDNNKWSATNDACLHRQGSLSKGVITKDGNIKCGYHGWEYNNCGTCTYFPSTNKKFNLNNGCYEIEEQDNVLWFVDKTCHNNQEIFENTFKNYIFTKWTYEKLKGSHELYLENIMDLLHFNHVHHNTPPPVSRYKEMDVIKKNESIVHWFNESGFSVEVIGNNPSSYVFIAPYSLLFTLGDNVNICSFIYPIDENHCTFYTSLLLHKQDSELKNKLIKNSYNFVKPLVDFYGNGIFAQDKEQIIEQHNNIQKHGKKYISPYVSDKPIMLYNDWMRKYYNGSNVFNFEFKP</sequence>
<evidence type="ECO:0000256" key="9">
    <source>
        <dbReference type="ARBA" id="ARBA00023136"/>
    </source>
</evidence>
<protein>
    <recommendedName>
        <fullName evidence="10">Rieske domain-containing protein</fullName>
    </recommendedName>
</protein>
<reference evidence="11" key="1">
    <citation type="journal article" date="2020" name="Nature">
        <title>Giant virus diversity and host interactions through global metagenomics.</title>
        <authorList>
            <person name="Schulz F."/>
            <person name="Roux S."/>
            <person name="Paez-Espino D."/>
            <person name="Jungbluth S."/>
            <person name="Walsh D.A."/>
            <person name="Denef V.J."/>
            <person name="McMahon K.D."/>
            <person name="Konstantinidis K.T."/>
            <person name="Eloe-Fadrosh E.A."/>
            <person name="Kyrpides N.C."/>
            <person name="Woyke T."/>
        </authorList>
    </citation>
    <scope>NUCLEOTIDE SEQUENCE</scope>
    <source>
        <strain evidence="11">GVMAG-S-ERX556049-19</strain>
    </source>
</reference>
<comment type="subcellular location">
    <subcellularLocation>
        <location evidence="1">Membrane</location>
    </subcellularLocation>
</comment>
<dbReference type="GO" id="GO:0016491">
    <property type="term" value="F:oxidoreductase activity"/>
    <property type="evidence" value="ECO:0007669"/>
    <property type="project" value="UniProtKB-KW"/>
</dbReference>
<dbReference type="GO" id="GO:0005737">
    <property type="term" value="C:cytoplasm"/>
    <property type="evidence" value="ECO:0007669"/>
    <property type="project" value="TreeGrafter"/>
</dbReference>
<evidence type="ECO:0000256" key="4">
    <source>
        <dbReference type="ARBA" id="ARBA00022723"/>
    </source>
</evidence>
<evidence type="ECO:0000256" key="6">
    <source>
        <dbReference type="ARBA" id="ARBA00023002"/>
    </source>
</evidence>
<keyword evidence="2" id="KW-0812">Transmembrane</keyword>
<accession>A0A6C0F7Z8</accession>
<keyword evidence="6" id="KW-0560">Oxidoreductase</keyword>
<keyword evidence="9" id="KW-0472">Membrane</keyword>
<evidence type="ECO:0000259" key="10">
    <source>
        <dbReference type="PROSITE" id="PS51296"/>
    </source>
</evidence>
<keyword evidence="4" id="KW-0479">Metal-binding</keyword>
<evidence type="ECO:0000313" key="11">
    <source>
        <dbReference type="EMBL" id="QHT37956.1"/>
    </source>
</evidence>
<keyword evidence="5" id="KW-1133">Transmembrane helix</keyword>
<proteinExistence type="predicted"/>
<keyword evidence="8" id="KW-0411">Iron-sulfur</keyword>
<name>A0A6C0F7Z8_9ZZZZ</name>
<dbReference type="GO" id="GO:0016020">
    <property type="term" value="C:membrane"/>
    <property type="evidence" value="ECO:0007669"/>
    <property type="project" value="UniProtKB-SubCell"/>
</dbReference>
<dbReference type="InterPro" id="IPR036922">
    <property type="entry name" value="Rieske_2Fe-2S_sf"/>
</dbReference>
<dbReference type="GO" id="GO:0046872">
    <property type="term" value="F:metal ion binding"/>
    <property type="evidence" value="ECO:0007669"/>
    <property type="project" value="UniProtKB-KW"/>
</dbReference>
<evidence type="ECO:0000256" key="7">
    <source>
        <dbReference type="ARBA" id="ARBA00023004"/>
    </source>
</evidence>
<evidence type="ECO:0000256" key="1">
    <source>
        <dbReference type="ARBA" id="ARBA00004370"/>
    </source>
</evidence>
<dbReference type="InterPro" id="IPR050584">
    <property type="entry name" value="Cholesterol_7-desaturase"/>
</dbReference>
<dbReference type="PANTHER" id="PTHR21266:SF32">
    <property type="entry name" value="CHOLESTEROL 7-DESATURASE NVD"/>
    <property type="match status" value="1"/>
</dbReference>
<dbReference type="Pfam" id="PF00355">
    <property type="entry name" value="Rieske"/>
    <property type="match status" value="1"/>
</dbReference>
<dbReference type="SUPFAM" id="SSF50022">
    <property type="entry name" value="ISP domain"/>
    <property type="match status" value="1"/>
</dbReference>